<dbReference type="VEuPathDB" id="VectorBase:HLOH_046647"/>
<dbReference type="EMBL" id="JABSTR010000002">
    <property type="protein sequence ID" value="KAH9364496.1"/>
    <property type="molecule type" value="Genomic_DNA"/>
</dbReference>
<dbReference type="Gene3D" id="2.60.40.10">
    <property type="entry name" value="Immunoglobulins"/>
    <property type="match status" value="1"/>
</dbReference>
<dbReference type="Pfam" id="PF13927">
    <property type="entry name" value="Ig_3"/>
    <property type="match status" value="1"/>
</dbReference>
<comment type="caution">
    <text evidence="4">The sequence shown here is derived from an EMBL/GenBank/DDBJ whole genome shotgun (WGS) entry which is preliminary data.</text>
</comment>
<dbReference type="InterPro" id="IPR013783">
    <property type="entry name" value="Ig-like_fold"/>
</dbReference>
<evidence type="ECO:0000313" key="4">
    <source>
        <dbReference type="EMBL" id="KAH9364496.1"/>
    </source>
</evidence>
<feature type="transmembrane region" description="Helical" evidence="2">
    <location>
        <begin position="33"/>
        <end position="51"/>
    </location>
</feature>
<keyword evidence="2" id="KW-0812">Transmembrane</keyword>
<dbReference type="PANTHER" id="PTHR10075">
    <property type="entry name" value="BASIGIN RELATED"/>
    <property type="match status" value="1"/>
</dbReference>
<dbReference type="AlphaFoldDB" id="A0A9J6FQ58"/>
<dbReference type="SUPFAM" id="SSF48726">
    <property type="entry name" value="Immunoglobulin"/>
    <property type="match status" value="1"/>
</dbReference>
<dbReference type="Proteomes" id="UP000821853">
    <property type="component" value="Chromosome 10"/>
</dbReference>
<evidence type="ECO:0000256" key="1">
    <source>
        <dbReference type="ARBA" id="ARBA00023319"/>
    </source>
</evidence>
<evidence type="ECO:0000256" key="2">
    <source>
        <dbReference type="SAM" id="Phobius"/>
    </source>
</evidence>
<dbReference type="InterPro" id="IPR003598">
    <property type="entry name" value="Ig_sub2"/>
</dbReference>
<dbReference type="OrthoDB" id="6244967at2759"/>
<dbReference type="GO" id="GO:0098632">
    <property type="term" value="F:cell-cell adhesion mediator activity"/>
    <property type="evidence" value="ECO:0007669"/>
    <property type="project" value="TreeGrafter"/>
</dbReference>
<organism evidence="4 5">
    <name type="scientific">Haemaphysalis longicornis</name>
    <name type="common">Bush tick</name>
    <dbReference type="NCBI Taxonomy" id="44386"/>
    <lineage>
        <taxon>Eukaryota</taxon>
        <taxon>Metazoa</taxon>
        <taxon>Ecdysozoa</taxon>
        <taxon>Arthropoda</taxon>
        <taxon>Chelicerata</taxon>
        <taxon>Arachnida</taxon>
        <taxon>Acari</taxon>
        <taxon>Parasitiformes</taxon>
        <taxon>Ixodida</taxon>
        <taxon>Ixodoidea</taxon>
        <taxon>Ixodidae</taxon>
        <taxon>Haemaphysalinae</taxon>
        <taxon>Haemaphysalis</taxon>
    </lineage>
</organism>
<dbReference type="PROSITE" id="PS50835">
    <property type="entry name" value="IG_LIKE"/>
    <property type="match status" value="1"/>
</dbReference>
<evidence type="ECO:0000313" key="5">
    <source>
        <dbReference type="Proteomes" id="UP000821853"/>
    </source>
</evidence>
<gene>
    <name evidence="4" type="ORF">HPB48_018686</name>
</gene>
<dbReference type="GO" id="GO:0005886">
    <property type="term" value="C:plasma membrane"/>
    <property type="evidence" value="ECO:0007669"/>
    <property type="project" value="TreeGrafter"/>
</dbReference>
<dbReference type="GO" id="GO:0070593">
    <property type="term" value="P:dendrite self-avoidance"/>
    <property type="evidence" value="ECO:0007669"/>
    <property type="project" value="TreeGrafter"/>
</dbReference>
<proteinExistence type="predicted"/>
<name>A0A9J6FQ58_HAELO</name>
<keyword evidence="2" id="KW-1133">Transmembrane helix</keyword>
<dbReference type="SMART" id="SM00408">
    <property type="entry name" value="IGc2"/>
    <property type="match status" value="1"/>
</dbReference>
<keyword evidence="2" id="KW-0472">Membrane</keyword>
<dbReference type="FunFam" id="2.60.40.10:FF:001718">
    <property type="entry name" value="Neuroglian, isoform D"/>
    <property type="match status" value="1"/>
</dbReference>
<keyword evidence="5" id="KW-1185">Reference proteome</keyword>
<dbReference type="GO" id="GO:0007411">
    <property type="term" value="P:axon guidance"/>
    <property type="evidence" value="ECO:0007669"/>
    <property type="project" value="TreeGrafter"/>
</dbReference>
<protein>
    <recommendedName>
        <fullName evidence="3">Ig-like domain-containing protein</fullName>
    </recommendedName>
</protein>
<keyword evidence="1" id="KW-0393">Immunoglobulin domain</keyword>
<dbReference type="PANTHER" id="PTHR10075:SF103">
    <property type="entry name" value="ROUNDABOUT HOMOLOG 4"/>
    <property type="match status" value="1"/>
</dbReference>
<feature type="domain" description="Ig-like" evidence="3">
    <location>
        <begin position="48"/>
        <end position="141"/>
    </location>
</feature>
<sequence>MCRKQPGAMKMCSYLHKNGLLHRYGELGSAKRLLLVVLVTTAIAVTPPAIVRVPPHELLFHVASAPDEDPTPFLLECDAVGDPEPNYEWTKNNESFDYAADHSRVSKQRGRGTLVFTAPEDRDEGLYQCRASNEHGTALLERPCFCARLI</sequence>
<evidence type="ECO:0000259" key="3">
    <source>
        <dbReference type="PROSITE" id="PS50835"/>
    </source>
</evidence>
<dbReference type="InterPro" id="IPR007110">
    <property type="entry name" value="Ig-like_dom"/>
</dbReference>
<dbReference type="GO" id="GO:0030424">
    <property type="term" value="C:axon"/>
    <property type="evidence" value="ECO:0007669"/>
    <property type="project" value="TreeGrafter"/>
</dbReference>
<accession>A0A9J6FQ58</accession>
<dbReference type="GO" id="GO:0007156">
    <property type="term" value="P:homophilic cell adhesion via plasma membrane adhesion molecules"/>
    <property type="evidence" value="ECO:0007669"/>
    <property type="project" value="TreeGrafter"/>
</dbReference>
<reference evidence="4 5" key="1">
    <citation type="journal article" date="2020" name="Cell">
        <title>Large-Scale Comparative Analyses of Tick Genomes Elucidate Their Genetic Diversity and Vector Capacities.</title>
        <authorList>
            <consortium name="Tick Genome and Microbiome Consortium (TIGMIC)"/>
            <person name="Jia N."/>
            <person name="Wang J."/>
            <person name="Shi W."/>
            <person name="Du L."/>
            <person name="Sun Y."/>
            <person name="Zhan W."/>
            <person name="Jiang J.F."/>
            <person name="Wang Q."/>
            <person name="Zhang B."/>
            <person name="Ji P."/>
            <person name="Bell-Sakyi L."/>
            <person name="Cui X.M."/>
            <person name="Yuan T.T."/>
            <person name="Jiang B.G."/>
            <person name="Yang W.F."/>
            <person name="Lam T.T."/>
            <person name="Chang Q.C."/>
            <person name="Ding S.J."/>
            <person name="Wang X.J."/>
            <person name="Zhu J.G."/>
            <person name="Ruan X.D."/>
            <person name="Zhao L."/>
            <person name="Wei J.T."/>
            <person name="Ye R.Z."/>
            <person name="Que T.C."/>
            <person name="Du C.H."/>
            <person name="Zhou Y.H."/>
            <person name="Cheng J.X."/>
            <person name="Dai P.F."/>
            <person name="Guo W.B."/>
            <person name="Han X.H."/>
            <person name="Huang E.J."/>
            <person name="Li L.F."/>
            <person name="Wei W."/>
            <person name="Gao Y.C."/>
            <person name="Liu J.Z."/>
            <person name="Shao H.Z."/>
            <person name="Wang X."/>
            <person name="Wang C.C."/>
            <person name="Yang T.C."/>
            <person name="Huo Q.B."/>
            <person name="Li W."/>
            <person name="Chen H.Y."/>
            <person name="Chen S.E."/>
            <person name="Zhou L.G."/>
            <person name="Ni X.B."/>
            <person name="Tian J.H."/>
            <person name="Sheng Y."/>
            <person name="Liu T."/>
            <person name="Pan Y.S."/>
            <person name="Xia L.Y."/>
            <person name="Li J."/>
            <person name="Zhao F."/>
            <person name="Cao W.C."/>
        </authorList>
    </citation>
    <scope>NUCLEOTIDE SEQUENCE [LARGE SCALE GENOMIC DNA]</scope>
    <source>
        <strain evidence="4">HaeL-2018</strain>
    </source>
</reference>
<dbReference type="InterPro" id="IPR036179">
    <property type="entry name" value="Ig-like_dom_sf"/>
</dbReference>